<dbReference type="AlphaFoldDB" id="A0A1C7MMU2"/>
<comment type="subunit">
    <text evidence="4">Component of the eukaryotic translation initiation factor 3 (eIF-3) complex.</text>
</comment>
<dbReference type="GO" id="GO:0005852">
    <property type="term" value="C:eukaryotic translation initiation factor 3 complex"/>
    <property type="evidence" value="ECO:0007669"/>
    <property type="project" value="UniProtKB-UniRule"/>
</dbReference>
<dbReference type="HAMAP" id="MF_03011">
    <property type="entry name" value="eIF3l"/>
    <property type="match status" value="1"/>
</dbReference>
<dbReference type="PROSITE" id="PS50250">
    <property type="entry name" value="PCI"/>
    <property type="match status" value="1"/>
</dbReference>
<evidence type="ECO:0000259" key="6">
    <source>
        <dbReference type="PROSITE" id="PS50250"/>
    </source>
</evidence>
<evidence type="ECO:0000256" key="2">
    <source>
        <dbReference type="ARBA" id="ARBA00022540"/>
    </source>
</evidence>
<comment type="function">
    <text evidence="4">Component of the eukaryotic translation initiation factor 3 (eIF-3) complex, which is involved in protein synthesis of a specialized repertoire of mRNAs and, together with other initiation factors, stimulates binding of mRNA and methionyl-tRNAi to the 40S ribosome. The eIF-3 complex specifically targets and initiates translation of a subset of mRNAs involved in cell proliferation.</text>
</comment>
<organism evidence="7 8">
    <name type="scientific">Grifola frondosa</name>
    <name type="common">Maitake</name>
    <name type="synonym">Polyporus frondosus</name>
    <dbReference type="NCBI Taxonomy" id="5627"/>
    <lineage>
        <taxon>Eukaryota</taxon>
        <taxon>Fungi</taxon>
        <taxon>Dikarya</taxon>
        <taxon>Basidiomycota</taxon>
        <taxon>Agaricomycotina</taxon>
        <taxon>Agaricomycetes</taxon>
        <taxon>Polyporales</taxon>
        <taxon>Grifolaceae</taxon>
        <taxon>Grifola</taxon>
    </lineage>
</organism>
<evidence type="ECO:0000313" key="7">
    <source>
        <dbReference type="EMBL" id="OBZ78185.1"/>
    </source>
</evidence>
<evidence type="ECO:0000256" key="4">
    <source>
        <dbReference type="HAMAP-Rule" id="MF_03011"/>
    </source>
</evidence>
<name>A0A1C7MMU2_GRIFR</name>
<sequence length="612" mass="70016">MSQQRKALWESDLEEDLQDVDLNLAIGNYGQNGYDDVQPRIDEATLLAVQQQMAQQAAFAQIPDVVKRFIVHFHQAVLENNLSEITVAYESGWNRLTEKFYSKTEWPEAEVIAPLVNDDQIFLILYRELYYRHVYSRLIPDIDDRFHSYENSCELFNYLLNSDGPVPLELPEQWLWDIIDEFIYQFQSFCVWRSKVKSKTDEELSMLAEGSQVWSSYSVLNVLYSLIQKSKINEHIIALREGKSAEEIPEIVGEYGTRPLYRMLGYFSIIGLLRVHSLLGDFTLALKVMENVELNQKSPFTRVTACHVTTYYYVGFCYIMLRRYTDALRAFVSILNFILRMRQYHTRSYQYDQARIPLKHIINKTADRMYALFAICNALSPTRLDDNISNIVKERYGEQFAKMSRGEEGIPAFEELFLYACPKFISANPPPYDDAELLGTHIEDPPVEPAQRHLALFLSEVRAQAPVPTLRSFLKLYTSLDAKKLANFLDADEEEMVQQMMVMKQASRSVSRVDNANGVLDGQMISTGDLDFVIDENMVHIAESTVGRRYAGWFIRNTEHAQRVFDTLRNSPLPIAPKPSAQKSSATSGAEAAPSAPRTSGQKVAWGGVKAA</sequence>
<keyword evidence="1 4" id="KW-0963">Cytoplasm</keyword>
<evidence type="ECO:0000313" key="8">
    <source>
        <dbReference type="Proteomes" id="UP000092993"/>
    </source>
</evidence>
<feature type="domain" description="PCI" evidence="6">
    <location>
        <begin position="330"/>
        <end position="548"/>
    </location>
</feature>
<dbReference type="STRING" id="5627.A0A1C7MMU2"/>
<evidence type="ECO:0000256" key="5">
    <source>
        <dbReference type="SAM" id="MobiDB-lite"/>
    </source>
</evidence>
<dbReference type="GO" id="GO:0003743">
    <property type="term" value="F:translation initiation factor activity"/>
    <property type="evidence" value="ECO:0007669"/>
    <property type="project" value="UniProtKB-UniRule"/>
</dbReference>
<evidence type="ECO:0000256" key="3">
    <source>
        <dbReference type="ARBA" id="ARBA00022917"/>
    </source>
</evidence>
<dbReference type="OMA" id="AGWFIRN"/>
<proteinExistence type="inferred from homology"/>
<dbReference type="EMBL" id="LUGG01000002">
    <property type="protein sequence ID" value="OBZ78185.1"/>
    <property type="molecule type" value="Genomic_DNA"/>
</dbReference>
<evidence type="ECO:0000256" key="1">
    <source>
        <dbReference type="ARBA" id="ARBA00022490"/>
    </source>
</evidence>
<dbReference type="Pfam" id="PF10255">
    <property type="entry name" value="Paf67"/>
    <property type="match status" value="1"/>
</dbReference>
<comment type="similarity">
    <text evidence="4">Belongs to the eIF-3 subunit L family.</text>
</comment>
<reference evidence="7 8" key="1">
    <citation type="submission" date="2016-03" db="EMBL/GenBank/DDBJ databases">
        <title>Whole genome sequencing of Grifola frondosa 9006-11.</title>
        <authorList>
            <person name="Min B."/>
            <person name="Park H."/>
            <person name="Kim J.-G."/>
            <person name="Cho H."/>
            <person name="Oh Y.-L."/>
            <person name="Kong W.-S."/>
            <person name="Choi I.-G."/>
        </authorList>
    </citation>
    <scope>NUCLEOTIDE SEQUENCE [LARGE SCALE GENOMIC DNA]</scope>
    <source>
        <strain evidence="7 8">9006-11</strain>
    </source>
</reference>
<dbReference type="InterPro" id="IPR019382">
    <property type="entry name" value="eIF3l"/>
</dbReference>
<keyword evidence="8" id="KW-1185">Reference proteome</keyword>
<protein>
    <recommendedName>
        <fullName evidence="4">Eukaryotic translation initiation factor 3 subunit L</fullName>
        <shortName evidence="4">eIF3l</shortName>
    </recommendedName>
</protein>
<keyword evidence="2 4" id="KW-0396">Initiation factor</keyword>
<dbReference type="GO" id="GO:0001732">
    <property type="term" value="P:formation of cytoplasmic translation initiation complex"/>
    <property type="evidence" value="ECO:0007669"/>
    <property type="project" value="UniProtKB-UniRule"/>
</dbReference>
<accession>A0A1C7MMU2</accession>
<dbReference type="PANTHER" id="PTHR13242:SF0">
    <property type="entry name" value="EUKARYOTIC TRANSLATION INITIATION FACTOR 3 SUBUNIT L"/>
    <property type="match status" value="1"/>
</dbReference>
<keyword evidence="3 4" id="KW-0648">Protein biosynthesis</keyword>
<dbReference type="InterPro" id="IPR000717">
    <property type="entry name" value="PCI_dom"/>
</dbReference>
<feature type="region of interest" description="Disordered" evidence="5">
    <location>
        <begin position="570"/>
        <end position="612"/>
    </location>
</feature>
<comment type="caution">
    <text evidence="7">The sequence shown here is derived from an EMBL/GenBank/DDBJ whole genome shotgun (WGS) entry which is preliminary data.</text>
</comment>
<dbReference type="Proteomes" id="UP000092993">
    <property type="component" value="Unassembled WGS sequence"/>
</dbReference>
<dbReference type="GO" id="GO:0033290">
    <property type="term" value="C:eukaryotic 48S preinitiation complex"/>
    <property type="evidence" value="ECO:0007669"/>
    <property type="project" value="UniProtKB-UniRule"/>
</dbReference>
<dbReference type="PANTHER" id="PTHR13242">
    <property type="entry name" value="EUKARYOTIC TRANSLATION INITIATION FACTOR 3"/>
    <property type="match status" value="1"/>
</dbReference>
<gene>
    <name evidence="7" type="ORF">A0H81_01961</name>
</gene>
<dbReference type="GO" id="GO:0016282">
    <property type="term" value="C:eukaryotic 43S preinitiation complex"/>
    <property type="evidence" value="ECO:0007669"/>
    <property type="project" value="UniProtKB-UniRule"/>
</dbReference>
<comment type="subcellular location">
    <subcellularLocation>
        <location evidence="4">Cytoplasm</location>
    </subcellularLocation>
</comment>
<dbReference type="OrthoDB" id="15082at2759"/>